<accession>A0A087U1C7</accession>
<gene>
    <name evidence="2" type="ORF">X975_26364</name>
</gene>
<dbReference type="EMBL" id="KK117699">
    <property type="protein sequence ID" value="KFM71166.1"/>
    <property type="molecule type" value="Genomic_DNA"/>
</dbReference>
<feature type="non-terminal residue" evidence="2">
    <location>
        <position position="83"/>
    </location>
</feature>
<name>A0A087U1C7_STEMI</name>
<feature type="compositionally biased region" description="Polar residues" evidence="1">
    <location>
        <begin position="29"/>
        <end position="54"/>
    </location>
</feature>
<organism evidence="2 3">
    <name type="scientific">Stegodyphus mimosarum</name>
    <name type="common">African social velvet spider</name>
    <dbReference type="NCBI Taxonomy" id="407821"/>
    <lineage>
        <taxon>Eukaryota</taxon>
        <taxon>Metazoa</taxon>
        <taxon>Ecdysozoa</taxon>
        <taxon>Arthropoda</taxon>
        <taxon>Chelicerata</taxon>
        <taxon>Arachnida</taxon>
        <taxon>Araneae</taxon>
        <taxon>Araneomorphae</taxon>
        <taxon>Entelegynae</taxon>
        <taxon>Eresoidea</taxon>
        <taxon>Eresidae</taxon>
        <taxon>Stegodyphus</taxon>
    </lineage>
</organism>
<dbReference type="OrthoDB" id="5960253at2759"/>
<protein>
    <submittedName>
        <fullName evidence="2">Uncharacterized protein</fullName>
    </submittedName>
</protein>
<keyword evidence="3" id="KW-1185">Reference proteome</keyword>
<sequence length="83" mass="9213">MYELARHGPGDFTKEHFVQFMDLMSQIQQSISTRSCTSRQPSTNKNTSSTAHSAESSRHFTNGKVPAVPSCLQVEPSLEDKKA</sequence>
<proteinExistence type="predicted"/>
<evidence type="ECO:0000256" key="1">
    <source>
        <dbReference type="SAM" id="MobiDB-lite"/>
    </source>
</evidence>
<evidence type="ECO:0000313" key="2">
    <source>
        <dbReference type="EMBL" id="KFM71166.1"/>
    </source>
</evidence>
<evidence type="ECO:0000313" key="3">
    <source>
        <dbReference type="Proteomes" id="UP000054359"/>
    </source>
</evidence>
<feature type="region of interest" description="Disordered" evidence="1">
    <location>
        <begin position="29"/>
        <end position="83"/>
    </location>
</feature>
<reference evidence="2 3" key="1">
    <citation type="submission" date="2013-11" db="EMBL/GenBank/DDBJ databases">
        <title>Genome sequencing of Stegodyphus mimosarum.</title>
        <authorList>
            <person name="Bechsgaard J."/>
        </authorList>
    </citation>
    <scope>NUCLEOTIDE SEQUENCE [LARGE SCALE GENOMIC DNA]</scope>
</reference>
<dbReference type="Proteomes" id="UP000054359">
    <property type="component" value="Unassembled WGS sequence"/>
</dbReference>
<dbReference type="AlphaFoldDB" id="A0A087U1C7"/>